<sequence>MLKRSSPTHFPTEHCLLLSPPLTAFFPSNAALTRGMTRGTTHMILITLLLPAIDSRIHVGSSCNPPSVLQRFSSPSSTDLAATRRLICMHVCEGWARYFLNAILLNFVVPRVRELVLARA</sequence>
<evidence type="ECO:0000313" key="2">
    <source>
        <dbReference type="Proteomes" id="UP000027073"/>
    </source>
</evidence>
<reference evidence="2" key="1">
    <citation type="journal article" date="2014" name="Proc. Natl. Acad. Sci. U.S.A.">
        <title>Extensive sampling of basidiomycete genomes demonstrates inadequacy of the white-rot/brown-rot paradigm for wood decay fungi.</title>
        <authorList>
            <person name="Riley R."/>
            <person name="Salamov A.A."/>
            <person name="Brown D.W."/>
            <person name="Nagy L.G."/>
            <person name="Floudas D."/>
            <person name="Held B.W."/>
            <person name="Levasseur A."/>
            <person name="Lombard V."/>
            <person name="Morin E."/>
            <person name="Otillar R."/>
            <person name="Lindquist E.A."/>
            <person name="Sun H."/>
            <person name="LaButti K.M."/>
            <person name="Schmutz J."/>
            <person name="Jabbour D."/>
            <person name="Luo H."/>
            <person name="Baker S.E."/>
            <person name="Pisabarro A.G."/>
            <person name="Walton J.D."/>
            <person name="Blanchette R.A."/>
            <person name="Henrissat B."/>
            <person name="Martin F."/>
            <person name="Cullen D."/>
            <person name="Hibbett D.S."/>
            <person name="Grigoriev I.V."/>
        </authorList>
    </citation>
    <scope>NUCLEOTIDE SEQUENCE [LARGE SCALE GENOMIC DNA]</scope>
    <source>
        <strain evidence="2">PC15</strain>
    </source>
</reference>
<name>A0A067N6V6_PLEO1</name>
<dbReference type="VEuPathDB" id="FungiDB:PLEOSDRAFT_1090555"/>
<gene>
    <name evidence="1" type="ORF">PLEOSDRAFT_1090555</name>
</gene>
<accession>A0A067N6V6</accession>
<dbReference type="Proteomes" id="UP000027073">
    <property type="component" value="Unassembled WGS sequence"/>
</dbReference>
<proteinExistence type="predicted"/>
<dbReference type="EMBL" id="KL198012">
    <property type="protein sequence ID" value="KDQ23589.1"/>
    <property type="molecule type" value="Genomic_DNA"/>
</dbReference>
<dbReference type="InParanoid" id="A0A067N6V6"/>
<dbReference type="HOGENOM" id="CLU_2050618_0_0_1"/>
<organism evidence="1 2">
    <name type="scientific">Pleurotus ostreatus (strain PC15)</name>
    <name type="common">Oyster mushroom</name>
    <dbReference type="NCBI Taxonomy" id="1137138"/>
    <lineage>
        <taxon>Eukaryota</taxon>
        <taxon>Fungi</taxon>
        <taxon>Dikarya</taxon>
        <taxon>Basidiomycota</taxon>
        <taxon>Agaricomycotina</taxon>
        <taxon>Agaricomycetes</taxon>
        <taxon>Agaricomycetidae</taxon>
        <taxon>Agaricales</taxon>
        <taxon>Pleurotineae</taxon>
        <taxon>Pleurotaceae</taxon>
        <taxon>Pleurotus</taxon>
    </lineage>
</organism>
<evidence type="ECO:0000313" key="1">
    <source>
        <dbReference type="EMBL" id="KDQ23589.1"/>
    </source>
</evidence>
<dbReference type="AlphaFoldDB" id="A0A067N6V6"/>
<protein>
    <submittedName>
        <fullName evidence="1">Uncharacterized protein</fullName>
    </submittedName>
</protein>